<comment type="caution">
    <text evidence="1">The sequence shown here is derived from an EMBL/GenBank/DDBJ whole genome shotgun (WGS) entry which is preliminary data.</text>
</comment>
<organism evidence="1 2">
    <name type="scientific">Bathymodiolus azoricus thioautotrophic gill symbiont</name>
    <dbReference type="NCBI Taxonomy" id="235205"/>
    <lineage>
        <taxon>Bacteria</taxon>
        <taxon>Pseudomonadati</taxon>
        <taxon>Pseudomonadota</taxon>
        <taxon>Gammaproteobacteria</taxon>
        <taxon>sulfur-oxidizing symbionts</taxon>
    </lineage>
</organism>
<evidence type="ECO:0000313" key="1">
    <source>
        <dbReference type="EMBL" id="CAB5502781.1"/>
    </source>
</evidence>
<proteinExistence type="predicted"/>
<protein>
    <submittedName>
        <fullName evidence="1">Predicted signal-transduction protein containing cAMP-binding and CBS domains</fullName>
    </submittedName>
</protein>
<accession>A0ACA8ZQT0</accession>
<sequence>MYASIFFDLKCIYGESHLLDDLLTDVFDMTTRSTIFQSHMAANALHYTPPLGFFRNFILDKNGANEKSLNLKKKGVVPIVDITRVYALSHGVRSINTQDRLRELSDVGGMSGSGANDLIEAYKFINSVRIKHQRRQIKSGQSVDNFVLTQEISSLDKKHLKDAFGIVNDMQSAMSSRY</sequence>
<name>A0ACA8ZQT0_9GAMM</name>
<evidence type="ECO:0000313" key="2">
    <source>
        <dbReference type="Proteomes" id="UP000635628"/>
    </source>
</evidence>
<dbReference type="Proteomes" id="UP000635628">
    <property type="component" value="Unassembled WGS sequence"/>
</dbReference>
<reference evidence="1" key="1">
    <citation type="submission" date="2020-05" db="EMBL/GenBank/DDBJ databases">
        <authorList>
            <person name="Petersen J."/>
            <person name="Sayavedra L."/>
        </authorList>
    </citation>
    <scope>NUCLEOTIDE SEQUENCE</scope>
    <source>
        <strain evidence="1">B azoricus SOX Menez Gwen</strain>
    </source>
</reference>
<keyword evidence="2" id="KW-1185">Reference proteome</keyword>
<dbReference type="EMBL" id="CAESAP020000222">
    <property type="protein sequence ID" value="CAB5502781.1"/>
    <property type="molecule type" value="Genomic_DNA"/>
</dbReference>
<gene>
    <name evidence="1" type="ORF">AZO1586R_1481</name>
</gene>